<gene>
    <name evidence="2" type="ORF">SHI21_04640</name>
</gene>
<reference evidence="2 3" key="1">
    <citation type="submission" date="2023-11" db="EMBL/GenBank/DDBJ databases">
        <title>A Novel Polar Bacteriovorax (B. antarcticus) Isolated from the Biocrust in Antarctica.</title>
        <authorList>
            <person name="Mun W."/>
            <person name="Choi S.Y."/>
            <person name="Mitchell R.J."/>
        </authorList>
    </citation>
    <scope>NUCLEOTIDE SEQUENCE [LARGE SCALE GENOMIC DNA]</scope>
    <source>
        <strain evidence="2 3">PP10</strain>
    </source>
</reference>
<name>A0ABU5VR42_9BACT</name>
<keyword evidence="1" id="KW-0812">Transmembrane</keyword>
<sequence>MEGNYKYQFNAGLAGVEYVGIGAATVGLGYFLSPKSMLSLKYANQNGTNGDEATKMRSLTLGYRYFPGNSFNIMPTVYYRRSNSVHYKTAFFTGAAERSTLIYEDVGVGFRIGNEWQWDHFTLGTDWFGINAKVIQLNKEKHNGSGDFDLFSIEEDVTITMLSFYIGYTF</sequence>
<protein>
    <recommendedName>
        <fullName evidence="4">Outer membrane protein beta-barrel domain-containing protein</fullName>
    </recommendedName>
</protein>
<evidence type="ECO:0000313" key="3">
    <source>
        <dbReference type="Proteomes" id="UP001302274"/>
    </source>
</evidence>
<accession>A0ABU5VR42</accession>
<dbReference type="RefSeq" id="WP_323575029.1">
    <property type="nucleotide sequence ID" value="NZ_JAYGJQ010000001.1"/>
</dbReference>
<evidence type="ECO:0000313" key="2">
    <source>
        <dbReference type="EMBL" id="MEA9355471.1"/>
    </source>
</evidence>
<comment type="caution">
    <text evidence="2">The sequence shown here is derived from an EMBL/GenBank/DDBJ whole genome shotgun (WGS) entry which is preliminary data.</text>
</comment>
<evidence type="ECO:0000256" key="1">
    <source>
        <dbReference type="SAM" id="Phobius"/>
    </source>
</evidence>
<keyword evidence="1" id="KW-1133">Transmembrane helix</keyword>
<keyword evidence="3" id="KW-1185">Reference proteome</keyword>
<evidence type="ECO:0008006" key="4">
    <source>
        <dbReference type="Google" id="ProtNLM"/>
    </source>
</evidence>
<keyword evidence="1" id="KW-0472">Membrane</keyword>
<proteinExistence type="predicted"/>
<dbReference type="Proteomes" id="UP001302274">
    <property type="component" value="Unassembled WGS sequence"/>
</dbReference>
<feature type="transmembrane region" description="Helical" evidence="1">
    <location>
        <begin position="12"/>
        <end position="32"/>
    </location>
</feature>
<dbReference type="EMBL" id="JAYGJQ010000001">
    <property type="protein sequence ID" value="MEA9355471.1"/>
    <property type="molecule type" value="Genomic_DNA"/>
</dbReference>
<organism evidence="2 3">
    <name type="scientific">Bacteriovorax antarcticus</name>
    <dbReference type="NCBI Taxonomy" id="3088717"/>
    <lineage>
        <taxon>Bacteria</taxon>
        <taxon>Pseudomonadati</taxon>
        <taxon>Bdellovibrionota</taxon>
        <taxon>Bacteriovoracia</taxon>
        <taxon>Bacteriovoracales</taxon>
        <taxon>Bacteriovoracaceae</taxon>
        <taxon>Bacteriovorax</taxon>
    </lineage>
</organism>